<sequence>MASKSTVVVKKKGARGGVNPGTAGTGAGLLPYGAQTGGQSSADPVKSVKATQDKNRRAIGYGER</sequence>
<dbReference type="GeneID" id="29124619"/>
<name>A0A142K877_9CAUD</name>
<accession>A0A142K877</accession>
<organism evidence="2 3">
    <name type="scientific">Gordonia phage Hotorobo</name>
    <dbReference type="NCBI Taxonomy" id="1821554"/>
    <lineage>
        <taxon>Viruses</taxon>
        <taxon>Duplodnaviria</taxon>
        <taxon>Heunggongvirae</taxon>
        <taxon>Uroviricota</taxon>
        <taxon>Caudoviricetes</taxon>
        <taxon>Montyvirus</taxon>
        <taxon>Montyvirus monty</taxon>
    </lineage>
</organism>
<proteinExistence type="predicted"/>
<feature type="compositionally biased region" description="Gly residues" evidence="1">
    <location>
        <begin position="15"/>
        <end position="27"/>
    </location>
</feature>
<evidence type="ECO:0000313" key="2">
    <source>
        <dbReference type="EMBL" id="AMS02310.1"/>
    </source>
</evidence>
<feature type="compositionally biased region" description="Basic and acidic residues" evidence="1">
    <location>
        <begin position="51"/>
        <end position="64"/>
    </location>
</feature>
<evidence type="ECO:0000313" key="3">
    <source>
        <dbReference type="Proteomes" id="UP000201248"/>
    </source>
</evidence>
<evidence type="ECO:0000256" key="1">
    <source>
        <dbReference type="SAM" id="MobiDB-lite"/>
    </source>
</evidence>
<dbReference type="EMBL" id="KU963245">
    <property type="protein sequence ID" value="AMS02310.1"/>
    <property type="molecule type" value="Genomic_DNA"/>
</dbReference>
<dbReference type="RefSeq" id="YP_009300968.1">
    <property type="nucleotide sequence ID" value="NC_031229.1"/>
</dbReference>
<protein>
    <submittedName>
        <fullName evidence="2">Uncharacterized protein</fullName>
    </submittedName>
</protein>
<dbReference type="KEGG" id="vg:29124619"/>
<gene>
    <name evidence="2" type="primary">17</name>
    <name evidence="2" type="ORF">SEA_HOTOROBO_17</name>
</gene>
<dbReference type="OrthoDB" id="26566at10239"/>
<reference evidence="3" key="1">
    <citation type="submission" date="2016-06" db="EMBL/GenBank/DDBJ databases">
        <authorList>
            <person name="Kjaerup R.B."/>
            <person name="Dalgaard T.S."/>
            <person name="Juul-Madsen H.R."/>
        </authorList>
    </citation>
    <scope>NUCLEOTIDE SEQUENCE [LARGE SCALE GENOMIC DNA]</scope>
</reference>
<feature type="region of interest" description="Disordered" evidence="1">
    <location>
        <begin position="1"/>
        <end position="64"/>
    </location>
</feature>
<dbReference type="Proteomes" id="UP000201248">
    <property type="component" value="Segment"/>
</dbReference>